<proteinExistence type="predicted"/>
<evidence type="ECO:0000256" key="6">
    <source>
        <dbReference type="SAM" id="Phobius"/>
    </source>
</evidence>
<feature type="transmembrane region" description="Helical" evidence="6">
    <location>
        <begin position="312"/>
        <end position="338"/>
    </location>
</feature>
<dbReference type="Proteomes" id="UP000028864">
    <property type="component" value="Unassembled WGS sequence"/>
</dbReference>
<gene>
    <name evidence="7" type="ORF">BN1047_04093</name>
</gene>
<keyword evidence="5 6" id="KW-0472">Membrane</keyword>
<dbReference type="InterPro" id="IPR050833">
    <property type="entry name" value="Poly_Biosynth_Transport"/>
</dbReference>
<name>A0AAV2WPM4_MYCNE</name>
<dbReference type="PANTHER" id="PTHR30250:SF11">
    <property type="entry name" value="O-ANTIGEN TRANSPORTER-RELATED"/>
    <property type="match status" value="1"/>
</dbReference>
<comment type="subcellular location">
    <subcellularLocation>
        <location evidence="1">Cell membrane</location>
        <topology evidence="1">Multi-pass membrane protein</topology>
    </subcellularLocation>
</comment>
<feature type="transmembrane region" description="Helical" evidence="6">
    <location>
        <begin position="177"/>
        <end position="198"/>
    </location>
</feature>
<evidence type="ECO:0008006" key="9">
    <source>
        <dbReference type="Google" id="ProtNLM"/>
    </source>
</evidence>
<feature type="transmembrane region" description="Helical" evidence="6">
    <location>
        <begin position="33"/>
        <end position="55"/>
    </location>
</feature>
<accession>A0AAV2WPM4</accession>
<feature type="transmembrane region" description="Helical" evidence="6">
    <location>
        <begin position="359"/>
        <end position="391"/>
    </location>
</feature>
<dbReference type="GO" id="GO:0005886">
    <property type="term" value="C:plasma membrane"/>
    <property type="evidence" value="ECO:0007669"/>
    <property type="project" value="UniProtKB-SubCell"/>
</dbReference>
<evidence type="ECO:0000256" key="4">
    <source>
        <dbReference type="ARBA" id="ARBA00022989"/>
    </source>
</evidence>
<dbReference type="RefSeq" id="WP_030134810.1">
    <property type="nucleotide sequence ID" value="NZ_FMZG01000002.1"/>
</dbReference>
<evidence type="ECO:0000256" key="5">
    <source>
        <dbReference type="ARBA" id="ARBA00023136"/>
    </source>
</evidence>
<organism evidence="7 8">
    <name type="scientific">Mycolicibacterium neoaurum</name>
    <name type="common">Mycobacterium neoaurum</name>
    <dbReference type="NCBI Taxonomy" id="1795"/>
    <lineage>
        <taxon>Bacteria</taxon>
        <taxon>Bacillati</taxon>
        <taxon>Actinomycetota</taxon>
        <taxon>Actinomycetes</taxon>
        <taxon>Mycobacteriales</taxon>
        <taxon>Mycobacteriaceae</taxon>
        <taxon>Mycolicibacterium</taxon>
    </lineage>
</organism>
<feature type="transmembrane region" description="Helical" evidence="6">
    <location>
        <begin position="241"/>
        <end position="265"/>
    </location>
</feature>
<dbReference type="AlphaFoldDB" id="A0AAV2WPM4"/>
<keyword evidence="4 6" id="KW-1133">Transmembrane helix</keyword>
<feature type="transmembrane region" description="Helical" evidence="6">
    <location>
        <begin position="286"/>
        <end position="306"/>
    </location>
</feature>
<reference evidence="7" key="2">
    <citation type="submission" date="2015-09" db="EMBL/GenBank/DDBJ databases">
        <title>Draft genome sequence of Mycobacterium neoaurum DSM 44074.</title>
        <authorList>
            <person name="Croce O."/>
            <person name="Robert C."/>
            <person name="Raoult D."/>
            <person name="Drancourt M."/>
        </authorList>
    </citation>
    <scope>NUCLEOTIDE SEQUENCE</scope>
    <source>
        <strain evidence="7">DSM 44074</strain>
    </source>
</reference>
<evidence type="ECO:0000256" key="1">
    <source>
        <dbReference type="ARBA" id="ARBA00004651"/>
    </source>
</evidence>
<evidence type="ECO:0000313" key="8">
    <source>
        <dbReference type="Proteomes" id="UP000028864"/>
    </source>
</evidence>
<evidence type="ECO:0000256" key="2">
    <source>
        <dbReference type="ARBA" id="ARBA00022475"/>
    </source>
</evidence>
<sequence>MVREQPVTDPVQPVPSGPAPTSNHLMRTLWAVFWLYGGRGVGLLWTAVIIAQLGIADYGQYGMAYAAFSLIGPPLDNPFAVRAVRESEQRFLSERTSRYLLGVTLMAAGAALVEVSYIAWFGLFVAGGEIVLKAYQSHWARDGQPQRVAQLDTIRQIASVVCAAGYVFLADEPTLQIASLFLVAPYVVIAIVVGFVVLPHRPGMPGPPKLIAILIGEMLGLAAYLQGDVLLLGWLTDDTTVGYYALTVTVTIAIVAVGQSFGMSYNRALREGDGHLSAGPPLKSTLILGVGAGLLVLLVGVVMLFTPAPDELAVAMIIMAMFCGMRTITSVFQAVLYLQRRDTTRLVANLSLLPVKLGLVALLAFAGAVGAAIATVIADALLLGIYAYILYRRPTGRTTSP</sequence>
<evidence type="ECO:0000313" key="7">
    <source>
        <dbReference type="EMBL" id="CDQ46189.1"/>
    </source>
</evidence>
<feature type="transmembrane region" description="Helical" evidence="6">
    <location>
        <begin position="210"/>
        <end position="235"/>
    </location>
</feature>
<protein>
    <recommendedName>
        <fullName evidence="9">Polysaccharide biosynthesis protein</fullName>
    </recommendedName>
</protein>
<reference evidence="7" key="1">
    <citation type="submission" date="2014-05" db="EMBL/GenBank/DDBJ databases">
        <authorList>
            <person name="Urmite Genomes"/>
        </authorList>
    </citation>
    <scope>NUCLEOTIDE SEQUENCE</scope>
    <source>
        <strain evidence="7">DSM 44074</strain>
    </source>
</reference>
<dbReference type="EMBL" id="LK021340">
    <property type="protein sequence ID" value="CDQ46189.1"/>
    <property type="molecule type" value="Genomic_DNA"/>
</dbReference>
<keyword evidence="2" id="KW-1003">Cell membrane</keyword>
<keyword evidence="3 6" id="KW-0812">Transmembrane</keyword>
<evidence type="ECO:0000256" key="3">
    <source>
        <dbReference type="ARBA" id="ARBA00022692"/>
    </source>
</evidence>
<feature type="transmembrane region" description="Helical" evidence="6">
    <location>
        <begin position="99"/>
        <end position="123"/>
    </location>
</feature>
<dbReference type="PANTHER" id="PTHR30250">
    <property type="entry name" value="PST FAMILY PREDICTED COLANIC ACID TRANSPORTER"/>
    <property type="match status" value="1"/>
</dbReference>